<evidence type="ECO:0000256" key="1">
    <source>
        <dbReference type="PROSITE-ProRule" id="PRU01211"/>
    </source>
</evidence>
<evidence type="ECO:0000259" key="3">
    <source>
        <dbReference type="PROSITE" id="PS51864"/>
    </source>
</evidence>
<keyword evidence="1" id="KW-0378">Hydrolase</keyword>
<sequence>MKILTSAVLTALLSTYTAAASDIDLRQIDYPIEKSDGEIGLVPITVEVVNGFALWEGDILVGYLDDNGNIKLYGSEFETKEGEGDVAVQNVIRTNYRWTNGVVYYQIAPSLSAYQSSITAGMARISSVSGVRFVPRTTQANYVTINDADPSRCFATTGMRGGQQFMNLPPSCMTERTITHELLHVLGFRHTHSRSDREQHIVVHEENIIPARISNFDIIDNASHTDSGPYDYRSIMHYFSHSFSRNGSRTISRIDNPSGPIGGNVMTSNDKASLVSMYDRFQTVNLNAQSFYCQGQARLSWSEAAAADAYRVQRRVSYGSWGNIGGLLTSRSLQVNASASADYRIAACDSDGYCEPVSNTVHVNYYPVCM</sequence>
<feature type="chain" id="PRO_5019443257" description="Peptidase M12A domain-containing protein" evidence="2">
    <location>
        <begin position="21"/>
        <end position="370"/>
    </location>
</feature>
<comment type="cofactor">
    <cofactor evidence="1">
        <name>Zn(2+)</name>
        <dbReference type="ChEBI" id="CHEBI:29105"/>
    </cofactor>
    <text evidence="1">Binds 1 zinc ion per subunit.</text>
</comment>
<dbReference type="PANTHER" id="PTHR10127">
    <property type="entry name" value="DISCOIDIN, CUB, EGF, LAMININ , AND ZINC METALLOPROTEASE DOMAIN CONTAINING"/>
    <property type="match status" value="1"/>
</dbReference>
<evidence type="ECO:0000256" key="2">
    <source>
        <dbReference type="SAM" id="SignalP"/>
    </source>
</evidence>
<dbReference type="PRINTS" id="PR00480">
    <property type="entry name" value="ASTACIN"/>
</dbReference>
<dbReference type="Gene3D" id="3.40.390.10">
    <property type="entry name" value="Collagenase (Catalytic Domain)"/>
    <property type="match status" value="1"/>
</dbReference>
<evidence type="ECO:0000313" key="5">
    <source>
        <dbReference type="Proteomes" id="UP000287823"/>
    </source>
</evidence>
<dbReference type="GO" id="GO:0004222">
    <property type="term" value="F:metalloendopeptidase activity"/>
    <property type="evidence" value="ECO:0007669"/>
    <property type="project" value="UniProtKB-UniRule"/>
</dbReference>
<dbReference type="PANTHER" id="PTHR10127:SF814">
    <property type="entry name" value="MEPRIN A SUBUNIT BETA"/>
    <property type="match status" value="1"/>
</dbReference>
<organism evidence="4 5">
    <name type="scientific">Aliidiomarina soli</name>
    <dbReference type="NCBI Taxonomy" id="1928574"/>
    <lineage>
        <taxon>Bacteria</taxon>
        <taxon>Pseudomonadati</taxon>
        <taxon>Pseudomonadota</taxon>
        <taxon>Gammaproteobacteria</taxon>
        <taxon>Alteromonadales</taxon>
        <taxon>Idiomarinaceae</taxon>
        <taxon>Aliidiomarina</taxon>
    </lineage>
</organism>
<comment type="caution">
    <text evidence="4">The sequence shown here is derived from an EMBL/GenBank/DDBJ whole genome shotgun (WGS) entry which is preliminary data.</text>
</comment>
<feature type="binding site" evidence="1">
    <location>
        <position position="184"/>
    </location>
    <ligand>
        <name>Zn(2+)</name>
        <dbReference type="ChEBI" id="CHEBI:29105"/>
        <note>catalytic</note>
    </ligand>
</feature>
<keyword evidence="1" id="KW-0862">Zinc</keyword>
<reference evidence="4 5" key="1">
    <citation type="journal article" date="2011" name="Front. Microbiol.">
        <title>Genomic signatures of strain selection and enhancement in Bacillus atrophaeus var. globigii, a historical biowarfare simulant.</title>
        <authorList>
            <person name="Gibbons H.S."/>
            <person name="Broomall S.M."/>
            <person name="McNew L.A."/>
            <person name="Daligault H."/>
            <person name="Chapman C."/>
            <person name="Bruce D."/>
            <person name="Karavis M."/>
            <person name="Krepps M."/>
            <person name="McGregor P.A."/>
            <person name="Hong C."/>
            <person name="Park K.H."/>
            <person name="Akmal A."/>
            <person name="Feldman A."/>
            <person name="Lin J.S."/>
            <person name="Chang W.E."/>
            <person name="Higgs B.W."/>
            <person name="Demirev P."/>
            <person name="Lindquist J."/>
            <person name="Liem A."/>
            <person name="Fochler E."/>
            <person name="Read T.D."/>
            <person name="Tapia R."/>
            <person name="Johnson S."/>
            <person name="Bishop-Lilly K.A."/>
            <person name="Detter C."/>
            <person name="Han C."/>
            <person name="Sozhamannan S."/>
            <person name="Rosenzweig C.N."/>
            <person name="Skowronski E.W."/>
        </authorList>
    </citation>
    <scope>NUCLEOTIDE SEQUENCE [LARGE SCALE GENOMIC DNA]</scope>
    <source>
        <strain evidence="4 5">Y4G10-17</strain>
    </source>
</reference>
<keyword evidence="1" id="KW-0482">Metalloprotease</keyword>
<keyword evidence="1" id="KW-0479">Metal-binding</keyword>
<dbReference type="Gene3D" id="2.60.40.10">
    <property type="entry name" value="Immunoglobulins"/>
    <property type="match status" value="1"/>
</dbReference>
<dbReference type="CDD" id="cd04280">
    <property type="entry name" value="ZnMc_astacin_like"/>
    <property type="match status" value="1"/>
</dbReference>
<feature type="domain" description="Peptidase M12A" evidence="3">
    <location>
        <begin position="90"/>
        <end position="294"/>
    </location>
</feature>
<gene>
    <name evidence="4" type="ORF">CWE14_13355</name>
</gene>
<feature type="signal peptide" evidence="2">
    <location>
        <begin position="1"/>
        <end position="20"/>
    </location>
</feature>
<dbReference type="GO" id="GO:0006508">
    <property type="term" value="P:proteolysis"/>
    <property type="evidence" value="ECO:0007669"/>
    <property type="project" value="UniProtKB-KW"/>
</dbReference>
<keyword evidence="5" id="KW-1185">Reference proteome</keyword>
<dbReference type="SUPFAM" id="SSF55486">
    <property type="entry name" value="Metalloproteases ('zincins'), catalytic domain"/>
    <property type="match status" value="1"/>
</dbReference>
<keyword evidence="2" id="KW-0732">Signal</keyword>
<feature type="binding site" evidence="1">
    <location>
        <position position="190"/>
    </location>
    <ligand>
        <name>Zn(2+)</name>
        <dbReference type="ChEBI" id="CHEBI:29105"/>
        <note>catalytic</note>
    </ligand>
</feature>
<dbReference type="InterPro" id="IPR024079">
    <property type="entry name" value="MetalloPept_cat_dom_sf"/>
</dbReference>
<dbReference type="InterPro" id="IPR001506">
    <property type="entry name" value="Peptidase_M12A"/>
</dbReference>
<accession>A0A432WD61</accession>
<name>A0A432WD61_9GAMM</name>
<dbReference type="AlphaFoldDB" id="A0A432WD61"/>
<dbReference type="InterPro" id="IPR013783">
    <property type="entry name" value="Ig-like_fold"/>
</dbReference>
<evidence type="ECO:0000313" key="4">
    <source>
        <dbReference type="EMBL" id="RUO30349.1"/>
    </source>
</evidence>
<dbReference type="InterPro" id="IPR034035">
    <property type="entry name" value="Astacin-like_dom"/>
</dbReference>
<dbReference type="RefSeq" id="WP_126799830.1">
    <property type="nucleotide sequence ID" value="NZ_PIPO01000006.1"/>
</dbReference>
<dbReference type="EMBL" id="PIPO01000006">
    <property type="protein sequence ID" value="RUO30349.1"/>
    <property type="molecule type" value="Genomic_DNA"/>
</dbReference>
<dbReference type="PROSITE" id="PS51864">
    <property type="entry name" value="ASTACIN"/>
    <property type="match status" value="1"/>
</dbReference>
<dbReference type="Pfam" id="PF01400">
    <property type="entry name" value="Astacin"/>
    <property type="match status" value="1"/>
</dbReference>
<feature type="active site" evidence="1">
    <location>
        <position position="181"/>
    </location>
</feature>
<keyword evidence="1" id="KW-0645">Protease</keyword>
<protein>
    <recommendedName>
        <fullName evidence="3">Peptidase M12A domain-containing protein</fullName>
    </recommendedName>
</protein>
<comment type="caution">
    <text evidence="1">Lacks conserved residue(s) required for the propagation of feature annotation.</text>
</comment>
<dbReference type="InterPro" id="IPR006026">
    <property type="entry name" value="Peptidase_Metallo"/>
</dbReference>
<dbReference type="SMART" id="SM00235">
    <property type="entry name" value="ZnMc"/>
    <property type="match status" value="1"/>
</dbReference>
<dbReference type="Proteomes" id="UP000287823">
    <property type="component" value="Unassembled WGS sequence"/>
</dbReference>
<dbReference type="GO" id="GO:0008270">
    <property type="term" value="F:zinc ion binding"/>
    <property type="evidence" value="ECO:0007669"/>
    <property type="project" value="UniProtKB-UniRule"/>
</dbReference>
<feature type="binding site" evidence="1">
    <location>
        <position position="180"/>
    </location>
    <ligand>
        <name>Zn(2+)</name>
        <dbReference type="ChEBI" id="CHEBI:29105"/>
        <note>catalytic</note>
    </ligand>
</feature>
<proteinExistence type="predicted"/>